<accession>A0AAV2E4E4</accession>
<gene>
    <name evidence="1" type="ORF">LTRI10_LOCUS22225</name>
</gene>
<dbReference type="EMBL" id="OZ034817">
    <property type="protein sequence ID" value="CAL1380806.1"/>
    <property type="molecule type" value="Genomic_DNA"/>
</dbReference>
<dbReference type="AlphaFoldDB" id="A0AAV2E4E4"/>
<evidence type="ECO:0000313" key="2">
    <source>
        <dbReference type="Proteomes" id="UP001497516"/>
    </source>
</evidence>
<sequence length="251" mass="28687">MTRPVSKAETTLWTWPLVARREFGAHFRNSNRRPYPPKERFENLNYLIHLLLQSHPISQQLLHKSHQRGLSPSLSSSFLPNLPLVPRGRLSYLFLWHPYSSNELYPLSSLSNNHLGLGQEAGSAITSPFSTPHMSLTSKHGRGRSSPVFSELLLSTMEHKIIIRIFFKNHTPASSSFMRAMHGHRGGRIFLWQWGELRSNVMLSPSSRVTQHPTVSRKRILFWQLTITITMHHPTCSSLHAQHGVSGTLKH</sequence>
<name>A0AAV2E4E4_9ROSI</name>
<dbReference type="Proteomes" id="UP001497516">
    <property type="component" value="Chromosome 4"/>
</dbReference>
<protein>
    <submittedName>
        <fullName evidence="1">Uncharacterized protein</fullName>
    </submittedName>
</protein>
<proteinExistence type="predicted"/>
<keyword evidence="2" id="KW-1185">Reference proteome</keyword>
<reference evidence="1 2" key="1">
    <citation type="submission" date="2024-04" db="EMBL/GenBank/DDBJ databases">
        <authorList>
            <person name="Fracassetti M."/>
        </authorList>
    </citation>
    <scope>NUCLEOTIDE SEQUENCE [LARGE SCALE GENOMIC DNA]</scope>
</reference>
<evidence type="ECO:0000313" key="1">
    <source>
        <dbReference type="EMBL" id="CAL1380806.1"/>
    </source>
</evidence>
<organism evidence="1 2">
    <name type="scientific">Linum trigynum</name>
    <dbReference type="NCBI Taxonomy" id="586398"/>
    <lineage>
        <taxon>Eukaryota</taxon>
        <taxon>Viridiplantae</taxon>
        <taxon>Streptophyta</taxon>
        <taxon>Embryophyta</taxon>
        <taxon>Tracheophyta</taxon>
        <taxon>Spermatophyta</taxon>
        <taxon>Magnoliopsida</taxon>
        <taxon>eudicotyledons</taxon>
        <taxon>Gunneridae</taxon>
        <taxon>Pentapetalae</taxon>
        <taxon>rosids</taxon>
        <taxon>fabids</taxon>
        <taxon>Malpighiales</taxon>
        <taxon>Linaceae</taxon>
        <taxon>Linum</taxon>
    </lineage>
</organism>